<dbReference type="InterPro" id="IPR001891">
    <property type="entry name" value="Malic_OxRdtase"/>
</dbReference>
<dbReference type="SUPFAM" id="SSF51735">
    <property type="entry name" value="NAD(P)-binding Rossmann-fold domains"/>
    <property type="match status" value="1"/>
</dbReference>
<dbReference type="Pfam" id="PF00390">
    <property type="entry name" value="malic"/>
    <property type="match status" value="1"/>
</dbReference>
<evidence type="ECO:0000256" key="2">
    <source>
        <dbReference type="ARBA" id="ARBA00023027"/>
    </source>
</evidence>
<dbReference type="InterPro" id="IPR036291">
    <property type="entry name" value="NAD(P)-bd_dom_sf"/>
</dbReference>
<dbReference type="Gene3D" id="3.40.50.720">
    <property type="entry name" value="NAD(P)-binding Rossmann-like Domain"/>
    <property type="match status" value="1"/>
</dbReference>
<dbReference type="GO" id="GO:0004471">
    <property type="term" value="F:malate dehydrogenase (decarboxylating) (NAD+) activity"/>
    <property type="evidence" value="ECO:0007669"/>
    <property type="project" value="TreeGrafter"/>
</dbReference>
<dbReference type="PANTHER" id="PTHR23406">
    <property type="entry name" value="MALIC ENZYME-RELATED"/>
    <property type="match status" value="1"/>
</dbReference>
<dbReference type="SUPFAM" id="SSF53223">
    <property type="entry name" value="Aminoacid dehydrogenase-like, N-terminal domain"/>
    <property type="match status" value="1"/>
</dbReference>
<dbReference type="InterPro" id="IPR012301">
    <property type="entry name" value="Malic_N_dom"/>
</dbReference>
<protein>
    <recommendedName>
        <fullName evidence="3">Malic enzyme N-terminal domain-containing protein</fullName>
    </recommendedName>
</protein>
<dbReference type="InterPro" id="IPR046346">
    <property type="entry name" value="Aminoacid_DH-like_N_sf"/>
</dbReference>
<dbReference type="Gene3D" id="3.40.50.10380">
    <property type="entry name" value="Malic enzyme, N-terminal domain"/>
    <property type="match status" value="1"/>
</dbReference>
<dbReference type="EMBL" id="LN891114">
    <property type="protein sequence ID" value="CUS08775.1"/>
    <property type="molecule type" value="Genomic_DNA"/>
</dbReference>
<dbReference type="SMART" id="SM01274">
    <property type="entry name" value="malic"/>
    <property type="match status" value="1"/>
</dbReference>
<dbReference type="AlphaFoldDB" id="A0A292PPZ6"/>
<keyword evidence="2" id="KW-0520">NAD</keyword>
<dbReference type="PANTHER" id="PTHR23406:SF34">
    <property type="entry name" value="NAD-DEPENDENT MALIC ENZYME, MITOCHONDRIAL"/>
    <property type="match status" value="1"/>
</dbReference>
<dbReference type="GO" id="GO:0051287">
    <property type="term" value="F:NAD binding"/>
    <property type="evidence" value="ECO:0007669"/>
    <property type="project" value="InterPro"/>
</dbReference>
<keyword evidence="5" id="KW-1185">Reference proteome</keyword>
<proteinExistence type="inferred from homology"/>
<comment type="similarity">
    <text evidence="1">Belongs to the malic enzymes family.</text>
</comment>
<evidence type="ECO:0000313" key="5">
    <source>
        <dbReference type="Proteomes" id="UP001412239"/>
    </source>
</evidence>
<feature type="domain" description="Malic enzyme N-terminal" evidence="3">
    <location>
        <begin position="1"/>
        <end position="132"/>
    </location>
</feature>
<evidence type="ECO:0000313" key="4">
    <source>
        <dbReference type="EMBL" id="CUS08775.1"/>
    </source>
</evidence>
<organism evidence="4 5">
    <name type="scientific">Tuber aestivum</name>
    <name type="common">summer truffle</name>
    <dbReference type="NCBI Taxonomy" id="59557"/>
    <lineage>
        <taxon>Eukaryota</taxon>
        <taxon>Fungi</taxon>
        <taxon>Dikarya</taxon>
        <taxon>Ascomycota</taxon>
        <taxon>Pezizomycotina</taxon>
        <taxon>Pezizomycetes</taxon>
        <taxon>Pezizales</taxon>
        <taxon>Tuberaceae</taxon>
        <taxon>Tuber</taxon>
    </lineage>
</organism>
<dbReference type="Proteomes" id="UP001412239">
    <property type="component" value="Unassembled WGS sequence"/>
</dbReference>
<dbReference type="GO" id="GO:0006108">
    <property type="term" value="P:malate metabolic process"/>
    <property type="evidence" value="ECO:0007669"/>
    <property type="project" value="TreeGrafter"/>
</dbReference>
<name>A0A292PPZ6_9PEZI</name>
<reference evidence="4" key="1">
    <citation type="submission" date="2015-10" db="EMBL/GenBank/DDBJ databases">
        <authorList>
            <person name="Regsiter A."/>
            <person name="william w."/>
        </authorList>
    </citation>
    <scope>NUCLEOTIDE SEQUENCE</scope>
    <source>
        <strain evidence="4">Montdore</strain>
    </source>
</reference>
<dbReference type="GO" id="GO:0005829">
    <property type="term" value="C:cytosol"/>
    <property type="evidence" value="ECO:0007669"/>
    <property type="project" value="TreeGrafter"/>
</dbReference>
<gene>
    <name evidence="4" type="ORF">GSTUAT00007140001</name>
</gene>
<dbReference type="GO" id="GO:0005739">
    <property type="term" value="C:mitochondrion"/>
    <property type="evidence" value="ECO:0007669"/>
    <property type="project" value="TreeGrafter"/>
</dbReference>
<sequence length="256" mass="27772">MFRRPDDDFCGALGGGRGLMKFSVVSNREEVSGHQSGIGISIAKLVLMTLCGGVCILRTLPVVLDCGTDNPDLLGDEPYLGLRQLRVRGREYDSPFPLHTFVEAVRKLFPKATLHFGDFGLGNAGRLLEKHRPEMACINDDIQGTAIMTMAVITTAVWVVKVESLDLCTLVYGVGTAGTDMVCWEGLIDIADQFRDAVIEGGKSKEEAIKQIWLVEKQGLPLRSCSSTLTLAQKTYTATDPNFASVDMACPSDVLA</sequence>
<evidence type="ECO:0000259" key="3">
    <source>
        <dbReference type="SMART" id="SM01274"/>
    </source>
</evidence>
<dbReference type="InterPro" id="IPR012302">
    <property type="entry name" value="Malic_NAD-bd"/>
</dbReference>
<dbReference type="InterPro" id="IPR037062">
    <property type="entry name" value="Malic_N_dom_sf"/>
</dbReference>
<accession>A0A292PPZ6</accession>
<dbReference type="Pfam" id="PF03949">
    <property type="entry name" value="Malic_M"/>
    <property type="match status" value="1"/>
</dbReference>
<evidence type="ECO:0000256" key="1">
    <source>
        <dbReference type="ARBA" id="ARBA00008785"/>
    </source>
</evidence>
<dbReference type="PRINTS" id="PR00072">
    <property type="entry name" value="MALOXRDTASE"/>
</dbReference>